<keyword evidence="1" id="KW-0812">Transmembrane</keyword>
<comment type="caution">
    <text evidence="2">The sequence shown here is derived from an EMBL/GenBank/DDBJ whole genome shotgun (WGS) entry which is preliminary data.</text>
</comment>
<organism evidence="2 3">
    <name type="scientific">Dreissena polymorpha</name>
    <name type="common">Zebra mussel</name>
    <name type="synonym">Mytilus polymorpha</name>
    <dbReference type="NCBI Taxonomy" id="45954"/>
    <lineage>
        <taxon>Eukaryota</taxon>
        <taxon>Metazoa</taxon>
        <taxon>Spiralia</taxon>
        <taxon>Lophotrochozoa</taxon>
        <taxon>Mollusca</taxon>
        <taxon>Bivalvia</taxon>
        <taxon>Autobranchia</taxon>
        <taxon>Heteroconchia</taxon>
        <taxon>Euheterodonta</taxon>
        <taxon>Imparidentia</taxon>
        <taxon>Neoheterodontei</taxon>
        <taxon>Myida</taxon>
        <taxon>Dreissenoidea</taxon>
        <taxon>Dreissenidae</taxon>
        <taxon>Dreissena</taxon>
    </lineage>
</organism>
<keyword evidence="1" id="KW-0472">Membrane</keyword>
<name>A0A9D4JEZ6_DREPO</name>
<evidence type="ECO:0000313" key="3">
    <source>
        <dbReference type="Proteomes" id="UP000828390"/>
    </source>
</evidence>
<feature type="transmembrane region" description="Helical" evidence="1">
    <location>
        <begin position="49"/>
        <end position="74"/>
    </location>
</feature>
<evidence type="ECO:0000313" key="2">
    <source>
        <dbReference type="EMBL" id="KAH3805312.1"/>
    </source>
</evidence>
<gene>
    <name evidence="2" type="ORF">DPMN_133612</name>
</gene>
<dbReference type="EMBL" id="JAIWYP010000006">
    <property type="protein sequence ID" value="KAH3805312.1"/>
    <property type="molecule type" value="Genomic_DNA"/>
</dbReference>
<keyword evidence="3" id="KW-1185">Reference proteome</keyword>
<accession>A0A9D4JEZ6</accession>
<evidence type="ECO:0000256" key="1">
    <source>
        <dbReference type="SAM" id="Phobius"/>
    </source>
</evidence>
<dbReference type="AlphaFoldDB" id="A0A9D4JEZ6"/>
<reference evidence="2" key="1">
    <citation type="journal article" date="2019" name="bioRxiv">
        <title>The Genome of the Zebra Mussel, Dreissena polymorpha: A Resource for Invasive Species Research.</title>
        <authorList>
            <person name="McCartney M.A."/>
            <person name="Auch B."/>
            <person name="Kono T."/>
            <person name="Mallez S."/>
            <person name="Zhang Y."/>
            <person name="Obille A."/>
            <person name="Becker A."/>
            <person name="Abrahante J.E."/>
            <person name="Garbe J."/>
            <person name="Badalamenti J.P."/>
            <person name="Herman A."/>
            <person name="Mangelson H."/>
            <person name="Liachko I."/>
            <person name="Sullivan S."/>
            <person name="Sone E.D."/>
            <person name="Koren S."/>
            <person name="Silverstein K.A.T."/>
            <person name="Beckman K.B."/>
            <person name="Gohl D.M."/>
        </authorList>
    </citation>
    <scope>NUCLEOTIDE SEQUENCE</scope>
    <source>
        <strain evidence="2">Duluth1</strain>
        <tissue evidence="2">Whole animal</tissue>
    </source>
</reference>
<keyword evidence="1" id="KW-1133">Transmembrane helix</keyword>
<dbReference type="Proteomes" id="UP000828390">
    <property type="component" value="Unassembled WGS sequence"/>
</dbReference>
<feature type="non-terminal residue" evidence="2">
    <location>
        <position position="1"/>
    </location>
</feature>
<reference evidence="2" key="2">
    <citation type="submission" date="2020-11" db="EMBL/GenBank/DDBJ databases">
        <authorList>
            <person name="McCartney M.A."/>
            <person name="Auch B."/>
            <person name="Kono T."/>
            <person name="Mallez S."/>
            <person name="Becker A."/>
            <person name="Gohl D.M."/>
            <person name="Silverstein K.A.T."/>
            <person name="Koren S."/>
            <person name="Bechman K.B."/>
            <person name="Herman A."/>
            <person name="Abrahante J.E."/>
            <person name="Garbe J."/>
        </authorList>
    </citation>
    <scope>NUCLEOTIDE SEQUENCE</scope>
    <source>
        <strain evidence="2">Duluth1</strain>
        <tissue evidence="2">Whole animal</tissue>
    </source>
</reference>
<proteinExistence type="predicted"/>
<sequence>PGFCLQNGRCVEPDQTHACRTCQIDINGKAEWIPSNECENPILVPASKLWIIGAVLGSLVALLTVIAVTYWAMLKTGVCQRKQMGSVNPILRTQVEKVN</sequence>
<protein>
    <submittedName>
        <fullName evidence="2">Uncharacterized protein</fullName>
    </submittedName>
</protein>